<dbReference type="EMBL" id="ML741819">
    <property type="protein sequence ID" value="KAE8324358.1"/>
    <property type="molecule type" value="Genomic_DNA"/>
</dbReference>
<sequence length="112" mass="12776">MAALEVSGFSRIAIHSSNNCIHTVQKDEGGNNNVNKKKKRSKSCKLLSFLFSLTPSFSSFYPSLLFPFPFFFNLSIALSSLTHRNRCMTYNRSAHPRPSHPSDWRQIDISQH</sequence>
<keyword evidence="2" id="KW-0472">Membrane</keyword>
<name>A0A5N6WUS9_9EURO</name>
<evidence type="ECO:0000256" key="2">
    <source>
        <dbReference type="SAM" id="Phobius"/>
    </source>
</evidence>
<dbReference type="AlphaFoldDB" id="A0A5N6WUS9"/>
<feature type="region of interest" description="Disordered" evidence="1">
    <location>
        <begin position="91"/>
        <end position="112"/>
    </location>
</feature>
<proteinExistence type="predicted"/>
<feature type="transmembrane region" description="Helical" evidence="2">
    <location>
        <begin position="46"/>
        <end position="72"/>
    </location>
</feature>
<evidence type="ECO:0000256" key="1">
    <source>
        <dbReference type="SAM" id="MobiDB-lite"/>
    </source>
</evidence>
<gene>
    <name evidence="3" type="ORF">BDV39DRAFT_120683</name>
</gene>
<dbReference type="Proteomes" id="UP000325945">
    <property type="component" value="Unassembled WGS sequence"/>
</dbReference>
<keyword evidence="2" id="KW-0812">Transmembrane</keyword>
<evidence type="ECO:0000313" key="3">
    <source>
        <dbReference type="EMBL" id="KAE8324358.1"/>
    </source>
</evidence>
<keyword evidence="2" id="KW-1133">Transmembrane helix</keyword>
<protein>
    <submittedName>
        <fullName evidence="3">Uncharacterized protein</fullName>
    </submittedName>
</protein>
<organism evidence="3 4">
    <name type="scientific">Aspergillus sergii</name>
    <dbReference type="NCBI Taxonomy" id="1034303"/>
    <lineage>
        <taxon>Eukaryota</taxon>
        <taxon>Fungi</taxon>
        <taxon>Dikarya</taxon>
        <taxon>Ascomycota</taxon>
        <taxon>Pezizomycotina</taxon>
        <taxon>Eurotiomycetes</taxon>
        <taxon>Eurotiomycetidae</taxon>
        <taxon>Eurotiales</taxon>
        <taxon>Aspergillaceae</taxon>
        <taxon>Aspergillus</taxon>
        <taxon>Aspergillus subgen. Circumdati</taxon>
    </lineage>
</organism>
<accession>A0A5N6WUS9</accession>
<keyword evidence="4" id="KW-1185">Reference proteome</keyword>
<reference evidence="4" key="1">
    <citation type="submission" date="2019-04" db="EMBL/GenBank/DDBJ databases">
        <title>Friends and foes A comparative genomics studyof 23 Aspergillus species from section Flavi.</title>
        <authorList>
            <consortium name="DOE Joint Genome Institute"/>
            <person name="Kjaerbolling I."/>
            <person name="Vesth T."/>
            <person name="Frisvad J.C."/>
            <person name="Nybo J.L."/>
            <person name="Theobald S."/>
            <person name="Kildgaard S."/>
            <person name="Isbrandt T."/>
            <person name="Kuo A."/>
            <person name="Sato A."/>
            <person name="Lyhne E.K."/>
            <person name="Kogle M.E."/>
            <person name="Wiebenga A."/>
            <person name="Kun R.S."/>
            <person name="Lubbers R.J."/>
            <person name="Makela M.R."/>
            <person name="Barry K."/>
            <person name="Chovatia M."/>
            <person name="Clum A."/>
            <person name="Daum C."/>
            <person name="Haridas S."/>
            <person name="He G."/>
            <person name="LaButti K."/>
            <person name="Lipzen A."/>
            <person name="Mondo S."/>
            <person name="Riley R."/>
            <person name="Salamov A."/>
            <person name="Simmons B.A."/>
            <person name="Magnuson J.K."/>
            <person name="Henrissat B."/>
            <person name="Mortensen U.H."/>
            <person name="Larsen T.O."/>
            <person name="Devries R.P."/>
            <person name="Grigoriev I.V."/>
            <person name="Machida M."/>
            <person name="Baker S.E."/>
            <person name="Andersen M.R."/>
        </authorList>
    </citation>
    <scope>NUCLEOTIDE SEQUENCE [LARGE SCALE GENOMIC DNA]</scope>
    <source>
        <strain evidence="4">CBS 130017</strain>
    </source>
</reference>
<evidence type="ECO:0000313" key="4">
    <source>
        <dbReference type="Proteomes" id="UP000325945"/>
    </source>
</evidence>
<feature type="compositionally biased region" description="Basic and acidic residues" evidence="1">
    <location>
        <begin position="100"/>
        <end position="112"/>
    </location>
</feature>